<keyword evidence="8" id="KW-1185">Reference proteome</keyword>
<keyword evidence="2 5" id="KW-0812">Transmembrane</keyword>
<dbReference type="InterPro" id="IPR011547">
    <property type="entry name" value="SLC26A/SulP_dom"/>
</dbReference>
<evidence type="ECO:0000313" key="8">
    <source>
        <dbReference type="Proteomes" id="UP000265120"/>
    </source>
</evidence>
<dbReference type="GO" id="GO:0055085">
    <property type="term" value="P:transmembrane transport"/>
    <property type="evidence" value="ECO:0007669"/>
    <property type="project" value="InterPro"/>
</dbReference>
<comment type="subcellular location">
    <subcellularLocation>
        <location evidence="1">Membrane</location>
        <topology evidence="1">Multi-pass membrane protein</topology>
    </subcellularLocation>
</comment>
<dbReference type="PANTHER" id="PTHR11814">
    <property type="entry name" value="SULFATE TRANSPORTER"/>
    <property type="match status" value="1"/>
</dbReference>
<dbReference type="AlphaFoldDB" id="A0A3P8V7P3"/>
<accession>A0A3P8V7P3</accession>
<feature type="transmembrane region" description="Helical" evidence="5">
    <location>
        <begin position="414"/>
        <end position="434"/>
    </location>
</feature>
<organism evidence="7 8">
    <name type="scientific">Cynoglossus semilaevis</name>
    <name type="common">Tongue sole</name>
    <dbReference type="NCBI Taxonomy" id="244447"/>
    <lineage>
        <taxon>Eukaryota</taxon>
        <taxon>Metazoa</taxon>
        <taxon>Chordata</taxon>
        <taxon>Craniata</taxon>
        <taxon>Vertebrata</taxon>
        <taxon>Euteleostomi</taxon>
        <taxon>Actinopterygii</taxon>
        <taxon>Neopterygii</taxon>
        <taxon>Teleostei</taxon>
        <taxon>Neoteleostei</taxon>
        <taxon>Acanthomorphata</taxon>
        <taxon>Carangaria</taxon>
        <taxon>Pleuronectiformes</taxon>
        <taxon>Pleuronectoidei</taxon>
        <taxon>Cynoglossidae</taxon>
        <taxon>Cynoglossinae</taxon>
        <taxon>Cynoglossus</taxon>
    </lineage>
</organism>
<reference evidence="7 8" key="1">
    <citation type="journal article" date="2014" name="Nat. Genet.">
        <title>Whole-genome sequence of a flatfish provides insights into ZW sex chromosome evolution and adaptation to a benthic lifestyle.</title>
        <authorList>
            <person name="Chen S."/>
            <person name="Zhang G."/>
            <person name="Shao C."/>
            <person name="Huang Q."/>
            <person name="Liu G."/>
            <person name="Zhang P."/>
            <person name="Song W."/>
            <person name="An N."/>
            <person name="Chalopin D."/>
            <person name="Volff J.N."/>
            <person name="Hong Y."/>
            <person name="Li Q."/>
            <person name="Sha Z."/>
            <person name="Zhou H."/>
            <person name="Xie M."/>
            <person name="Yu Q."/>
            <person name="Liu Y."/>
            <person name="Xiang H."/>
            <person name="Wang N."/>
            <person name="Wu K."/>
            <person name="Yang C."/>
            <person name="Zhou Q."/>
            <person name="Liao X."/>
            <person name="Yang L."/>
            <person name="Hu Q."/>
            <person name="Zhang J."/>
            <person name="Meng L."/>
            <person name="Jin L."/>
            <person name="Tian Y."/>
            <person name="Lian J."/>
            <person name="Yang J."/>
            <person name="Miao G."/>
            <person name="Liu S."/>
            <person name="Liang Z."/>
            <person name="Yan F."/>
            <person name="Li Y."/>
            <person name="Sun B."/>
            <person name="Zhang H."/>
            <person name="Zhang J."/>
            <person name="Zhu Y."/>
            <person name="Du M."/>
            <person name="Zhao Y."/>
            <person name="Schartl M."/>
            <person name="Tang Q."/>
            <person name="Wang J."/>
        </authorList>
    </citation>
    <scope>NUCLEOTIDE SEQUENCE</scope>
</reference>
<proteinExistence type="predicted"/>
<feature type="transmembrane region" description="Helical" evidence="5">
    <location>
        <begin position="377"/>
        <end position="394"/>
    </location>
</feature>
<evidence type="ECO:0000256" key="5">
    <source>
        <dbReference type="SAM" id="Phobius"/>
    </source>
</evidence>
<dbReference type="GeneTree" id="ENSGT01150000286960"/>
<name>A0A3P8V7P3_CYNSE</name>
<keyword evidence="4 5" id="KW-0472">Membrane</keyword>
<evidence type="ECO:0000256" key="3">
    <source>
        <dbReference type="ARBA" id="ARBA00022989"/>
    </source>
</evidence>
<feature type="transmembrane region" description="Helical" evidence="5">
    <location>
        <begin position="259"/>
        <end position="278"/>
    </location>
</feature>
<protein>
    <submittedName>
        <fullName evidence="7">Solute carrier family 26 member 6</fullName>
    </submittedName>
</protein>
<feature type="transmembrane region" description="Helical" evidence="5">
    <location>
        <begin position="213"/>
        <end position="231"/>
    </location>
</feature>
<feature type="transmembrane region" description="Helical" evidence="5">
    <location>
        <begin position="440"/>
        <end position="471"/>
    </location>
</feature>
<evidence type="ECO:0000256" key="2">
    <source>
        <dbReference type="ARBA" id="ARBA00022692"/>
    </source>
</evidence>
<keyword evidence="3 5" id="KW-1133">Transmembrane helix</keyword>
<feature type="transmembrane region" description="Helical" evidence="5">
    <location>
        <begin position="345"/>
        <end position="365"/>
    </location>
</feature>
<sequence length="475" mass="51741">ISCAMKNEFCVSLSFLQKENLSQTDICLKYVFHSFSFSPTQYLRCSVPRLKKCLLQRFPLIKWLPHYPIRETAIGDLISGINGGIMQIPLSIAYAMIAAVPPVFGLYAAFYPMLVYFIFGTSHHLIIGGYTVLALMMRGLGDRLAPDSDFMIWDNETNSSVVDTVSQDAKRVQVVVAVTLLSGLFQILLGLVQFGVMVTYLSEPLVRGYTTGATFHIFMSQFGNIFGVTYVRHNGPLMLPKVSKNTTTNTNTKENTNSWYCYLLFVVAMVGLVVAKRVSEFLSKKLPVPVPVELLAVRVIISTLVSWKLNLNESYKIAVVGNIPSGLQPPSLPPTSLIGEVIGDAFAMAVVGYGMAISLGQVFALKHGYKVDSNQELIALGLSNAVGGLFQSIAISGSIPRSLVNESTGGKSQLAGAVSAIVILIALFSIGSLLSDLPKFIWLATFIFILLLNPDLGLPAAIGFSMLTVIFRTQR</sequence>
<reference evidence="7" key="2">
    <citation type="submission" date="2025-08" db="UniProtKB">
        <authorList>
            <consortium name="Ensembl"/>
        </authorList>
    </citation>
    <scope>IDENTIFICATION</scope>
</reference>
<feature type="transmembrane region" description="Helical" evidence="5">
    <location>
        <begin position="174"/>
        <end position="201"/>
    </location>
</feature>
<evidence type="ECO:0000259" key="6">
    <source>
        <dbReference type="Pfam" id="PF00916"/>
    </source>
</evidence>
<feature type="transmembrane region" description="Helical" evidence="5">
    <location>
        <begin position="116"/>
        <end position="136"/>
    </location>
</feature>
<dbReference type="InterPro" id="IPR001902">
    <property type="entry name" value="SLC26A/SulP_fam"/>
</dbReference>
<reference evidence="7" key="3">
    <citation type="submission" date="2025-09" db="UniProtKB">
        <authorList>
            <consortium name="Ensembl"/>
        </authorList>
    </citation>
    <scope>IDENTIFICATION</scope>
</reference>
<evidence type="ECO:0000256" key="1">
    <source>
        <dbReference type="ARBA" id="ARBA00004141"/>
    </source>
</evidence>
<evidence type="ECO:0000313" key="7">
    <source>
        <dbReference type="Ensembl" id="ENSCSEP00000009226.1"/>
    </source>
</evidence>
<evidence type="ECO:0000256" key="4">
    <source>
        <dbReference type="ARBA" id="ARBA00023136"/>
    </source>
</evidence>
<dbReference type="Ensembl" id="ENSCSET00000009335.1">
    <property type="protein sequence ID" value="ENSCSEP00000009226.1"/>
    <property type="gene ID" value="ENSCSEG00000005847.1"/>
</dbReference>
<dbReference type="GO" id="GO:0016020">
    <property type="term" value="C:membrane"/>
    <property type="evidence" value="ECO:0007669"/>
    <property type="project" value="UniProtKB-SubCell"/>
</dbReference>
<feature type="domain" description="SLC26A/SulP transporter" evidence="6">
    <location>
        <begin position="75"/>
        <end position="452"/>
    </location>
</feature>
<dbReference type="Proteomes" id="UP000265120">
    <property type="component" value="Chromosome 10"/>
</dbReference>
<feature type="transmembrane region" description="Helical" evidence="5">
    <location>
        <begin position="92"/>
        <end position="110"/>
    </location>
</feature>
<dbReference type="Pfam" id="PF00916">
    <property type="entry name" value="Sulfate_transp"/>
    <property type="match status" value="1"/>
</dbReference>